<feature type="transmembrane region" description="Helical" evidence="1">
    <location>
        <begin position="92"/>
        <end position="112"/>
    </location>
</feature>
<name>A0AA48P8Z4_9VIRU</name>
<organism evidence="2">
    <name type="scientific">Malaco herpesvirus 4</name>
    <dbReference type="NCBI Taxonomy" id="3031800"/>
    <lineage>
        <taxon>Viruses</taxon>
        <taxon>Duplodnaviria</taxon>
        <taxon>Heunggongvirae</taxon>
        <taxon>Peploviricota</taxon>
        <taxon>Herviviricetes</taxon>
        <taxon>Herpesvirales</taxon>
        <taxon>Malacoherpesviridae</taxon>
    </lineage>
</organism>
<evidence type="ECO:0000256" key="1">
    <source>
        <dbReference type="SAM" id="Phobius"/>
    </source>
</evidence>
<keyword evidence="1" id="KW-0812">Transmembrane</keyword>
<evidence type="ECO:0000313" key="2">
    <source>
        <dbReference type="EMBL" id="DBA11666.1"/>
    </source>
</evidence>
<sequence length="136" mass="15816">MASVSFLNVLLSKAMILSVAVGVTESWILSCAVDGKRVQIICYNRYNWQTHNLAIPSFLTSHKYNISRNTGVLKRSLFTVVRQVVKVIRDMFLVFIHIFVICFTAYFCYKIYFHNVFANRIPVFYMHSPRAVLYGY</sequence>
<keyword evidence="1" id="KW-1133">Transmembrane helix</keyword>
<dbReference type="EMBL" id="BK063079">
    <property type="protein sequence ID" value="DBA11666.1"/>
    <property type="molecule type" value="Genomic_DNA"/>
</dbReference>
<reference evidence="2" key="1">
    <citation type="journal article" date="2023" name="Front. Mar. Sci.">
        <title>Tracing the invertebrate herpesviruses in the global sequence datasets.</title>
        <authorList>
            <person name="Rosani U."/>
            <person name="Gaia M."/>
            <person name="Delmont T.O."/>
            <person name="Krupovic M."/>
        </authorList>
    </citation>
    <scope>NUCLEOTIDE SEQUENCE</scope>
    <source>
        <strain evidence="2">MalacoHV4/Med/2018 155</strain>
    </source>
</reference>
<proteinExistence type="predicted"/>
<accession>A0AA48P8Z4</accession>
<reference evidence="2" key="2">
    <citation type="submission" date="2023-01" db="EMBL/GenBank/DDBJ databases">
        <authorList>
            <person name="Rosani U."/>
            <person name="Delmont T.O."/>
            <person name="Gaia M."/>
            <person name="Krupovic M."/>
        </authorList>
    </citation>
    <scope>NUCLEOTIDE SEQUENCE</scope>
    <source>
        <strain evidence="2">MalacoHV4/Med/2018 155</strain>
    </source>
</reference>
<protein>
    <submittedName>
        <fullName evidence="2">ORF52</fullName>
    </submittedName>
</protein>
<keyword evidence="1" id="KW-0472">Membrane</keyword>
<feature type="transmembrane region" description="Helical" evidence="1">
    <location>
        <begin position="6"/>
        <end position="29"/>
    </location>
</feature>